<dbReference type="Proteomes" id="UP000494365">
    <property type="component" value="Unassembled WGS sequence"/>
</dbReference>
<keyword evidence="7 8" id="KW-0119">Carbohydrate metabolism</keyword>
<dbReference type="Pfam" id="PF00370">
    <property type="entry name" value="FGGY_N"/>
    <property type="match status" value="1"/>
</dbReference>
<reference evidence="13 14" key="1">
    <citation type="submission" date="2020-04" db="EMBL/GenBank/DDBJ databases">
        <authorList>
            <person name="De Canck E."/>
        </authorList>
    </citation>
    <scope>NUCLEOTIDE SEQUENCE [LARGE SCALE GENOMIC DNA]</scope>
    <source>
        <strain evidence="13 14">LMG 28614</strain>
    </source>
</reference>
<dbReference type="Pfam" id="PF02782">
    <property type="entry name" value="FGGY_C"/>
    <property type="match status" value="1"/>
</dbReference>
<keyword evidence="4 8" id="KW-0547">Nucleotide-binding</keyword>
<evidence type="ECO:0000259" key="12">
    <source>
        <dbReference type="Pfam" id="PF02782"/>
    </source>
</evidence>
<evidence type="ECO:0000256" key="9">
    <source>
        <dbReference type="RuleBase" id="RU364073"/>
    </source>
</evidence>
<dbReference type="InterPro" id="IPR000577">
    <property type="entry name" value="Carb_kinase_FGGY"/>
</dbReference>
<feature type="transmembrane region" description="Helical" evidence="10">
    <location>
        <begin position="21"/>
        <end position="45"/>
    </location>
</feature>
<dbReference type="Gene3D" id="3.30.420.40">
    <property type="match status" value="2"/>
</dbReference>
<dbReference type="InterPro" id="IPR006000">
    <property type="entry name" value="Xylulokinase"/>
</dbReference>
<keyword evidence="2 8" id="KW-0859">Xylose metabolism</keyword>
<dbReference type="InterPro" id="IPR018485">
    <property type="entry name" value="FGGY_C"/>
</dbReference>
<dbReference type="PROSITE" id="PS00933">
    <property type="entry name" value="FGGY_KINASES_1"/>
    <property type="match status" value="1"/>
</dbReference>
<dbReference type="CDD" id="cd07808">
    <property type="entry name" value="ASKHA_NBD_FGGY_EcXK-like"/>
    <property type="match status" value="1"/>
</dbReference>
<evidence type="ECO:0000313" key="13">
    <source>
        <dbReference type="EMBL" id="CAB3808724.1"/>
    </source>
</evidence>
<protein>
    <recommendedName>
        <fullName evidence="8 9">Xylulose kinase</fullName>
        <shortName evidence="8 9">Xylulokinase</shortName>
        <ecNumber evidence="8 9">2.7.1.17</ecNumber>
    </recommendedName>
</protein>
<evidence type="ECO:0000256" key="5">
    <source>
        <dbReference type="ARBA" id="ARBA00022777"/>
    </source>
</evidence>
<dbReference type="EC" id="2.7.1.17" evidence="8 9"/>
<keyword evidence="10" id="KW-1133">Transmembrane helix</keyword>
<keyword evidence="14" id="KW-1185">Reference proteome</keyword>
<gene>
    <name evidence="13" type="primary">xylB_4</name>
    <name evidence="8 9" type="synonym">xylB</name>
    <name evidence="13" type="ORF">LMG28614_06870</name>
</gene>
<comment type="similarity">
    <text evidence="1 8 9">Belongs to the FGGY kinase family.</text>
</comment>
<proteinExistence type="inferred from homology"/>
<dbReference type="InterPro" id="IPR018483">
    <property type="entry name" value="Carb_kinase_FGGY_CS"/>
</dbReference>
<evidence type="ECO:0000256" key="4">
    <source>
        <dbReference type="ARBA" id="ARBA00022741"/>
    </source>
</evidence>
<dbReference type="PIRSF" id="PIRSF000538">
    <property type="entry name" value="GlpK"/>
    <property type="match status" value="1"/>
</dbReference>
<dbReference type="InterPro" id="IPR050406">
    <property type="entry name" value="FGGY_Carb_Kinase"/>
</dbReference>
<dbReference type="EMBL" id="CADIKK010000061">
    <property type="protein sequence ID" value="CAB3808724.1"/>
    <property type="molecule type" value="Genomic_DNA"/>
</dbReference>
<dbReference type="PANTHER" id="PTHR43095:SF6">
    <property type="entry name" value="XYLULOSE KINASE"/>
    <property type="match status" value="1"/>
</dbReference>
<evidence type="ECO:0000256" key="8">
    <source>
        <dbReference type="HAMAP-Rule" id="MF_02220"/>
    </source>
</evidence>
<dbReference type="InterPro" id="IPR043129">
    <property type="entry name" value="ATPase_NBD"/>
</dbReference>
<evidence type="ECO:0000256" key="3">
    <source>
        <dbReference type="ARBA" id="ARBA00022679"/>
    </source>
</evidence>
<dbReference type="GO" id="GO:0005524">
    <property type="term" value="F:ATP binding"/>
    <property type="evidence" value="ECO:0007669"/>
    <property type="project" value="UniProtKB-UniRule"/>
</dbReference>
<comment type="catalytic activity">
    <reaction evidence="8 9">
        <text>D-xylulose + ATP = D-xylulose 5-phosphate + ADP + H(+)</text>
        <dbReference type="Rhea" id="RHEA:10964"/>
        <dbReference type="ChEBI" id="CHEBI:15378"/>
        <dbReference type="ChEBI" id="CHEBI:17140"/>
        <dbReference type="ChEBI" id="CHEBI:30616"/>
        <dbReference type="ChEBI" id="CHEBI:57737"/>
        <dbReference type="ChEBI" id="CHEBI:456216"/>
        <dbReference type="EC" id="2.7.1.17"/>
    </reaction>
</comment>
<dbReference type="NCBIfam" id="TIGR01312">
    <property type="entry name" value="XylB"/>
    <property type="match status" value="1"/>
</dbReference>
<evidence type="ECO:0000256" key="1">
    <source>
        <dbReference type="ARBA" id="ARBA00009156"/>
    </source>
</evidence>
<keyword evidence="3 8" id="KW-0808">Transferase</keyword>
<keyword evidence="5 8" id="KW-0418">Kinase</keyword>
<feature type="binding site" evidence="8">
    <location>
        <begin position="128"/>
        <end position="129"/>
    </location>
    <ligand>
        <name>substrate</name>
    </ligand>
</feature>
<dbReference type="GO" id="GO:0042732">
    <property type="term" value="P:D-xylose metabolic process"/>
    <property type="evidence" value="ECO:0007669"/>
    <property type="project" value="UniProtKB-KW"/>
</dbReference>
<dbReference type="GO" id="GO:0005998">
    <property type="term" value="P:xylulose catabolic process"/>
    <property type="evidence" value="ECO:0007669"/>
    <property type="project" value="UniProtKB-UniRule"/>
</dbReference>
<name>A0A6S7C3A7_9BURK</name>
<evidence type="ECO:0000256" key="2">
    <source>
        <dbReference type="ARBA" id="ARBA00022629"/>
    </source>
</evidence>
<keyword evidence="6 8" id="KW-0067">ATP-binding</keyword>
<dbReference type="GO" id="GO:0004856">
    <property type="term" value="F:D-xylulokinase activity"/>
    <property type="evidence" value="ECO:0007669"/>
    <property type="project" value="UniProtKB-UniRule"/>
</dbReference>
<feature type="domain" description="Carbohydrate kinase FGGY N-terminal" evidence="11">
    <location>
        <begin position="51"/>
        <end position="292"/>
    </location>
</feature>
<sequence>MLIVHRARGVSRSSNLFSREFLRRCVLVYDAGLSLFPTVIFMATLTSTRISLGIDLGTTDLKAALLGKDGSVHGTASSPVKSYYPKAGWSEQNPEEWWSACLAALGDLRGRFPDAWSQVDCIGLSGQMHGVVALDVNDEPVRPAIIWNDSRATVQAAELAERFASAVDLLGSVPMAGFTAPKVLWLKENEPGTFARIDCVMSPKDFLRLRLTGLRVTDTSDAAGTLWLDVPRRAWYEPIVNATGLTLRQLPEIVDGTSPSGYVTKQTAEQFGLRTSVVVAGGAGDNPASAVGIGACSAGDAFVTLGTSAAIVALTDDPTAKISGGIHRFAHTLRNEWYAMGAILSGASCLRWATRILSIPSEQSLLDLISGAIPANEIPPPDAPLFLPYLAGERTPHNDPLVRGGFMNLGVDTSPALLGYAVLEGVAFALRDAAAAVESSGVAVGSCALVGGGARSDYWAQLLSDVLGRELHTLVGSELGACIGAAKLGFAACGWDPARLKTTLPVKRKFIPQPARTEALQQRYRKFRSLFPAAQSLTS</sequence>
<feature type="active site" description="Proton acceptor" evidence="8">
    <location>
        <position position="285"/>
    </location>
</feature>
<accession>A0A6S7C3A7</accession>
<comment type="function">
    <text evidence="8">Catalyzes the phosphorylation of D-xylulose to D-xylulose 5-phosphate.</text>
</comment>
<keyword evidence="10" id="KW-0812">Transmembrane</keyword>
<feature type="domain" description="Carbohydrate kinase FGGY C-terminal" evidence="12">
    <location>
        <begin position="302"/>
        <end position="492"/>
    </location>
</feature>
<dbReference type="HAMAP" id="MF_02220">
    <property type="entry name" value="XylB"/>
    <property type="match status" value="1"/>
</dbReference>
<dbReference type="SUPFAM" id="SSF53067">
    <property type="entry name" value="Actin-like ATPase domain"/>
    <property type="match status" value="2"/>
</dbReference>
<dbReference type="InterPro" id="IPR018484">
    <property type="entry name" value="FGGY_N"/>
</dbReference>
<dbReference type="PANTHER" id="PTHR43095">
    <property type="entry name" value="SUGAR KINASE"/>
    <property type="match status" value="1"/>
</dbReference>
<organism evidence="13 14">
    <name type="scientific">Paraburkholderia ultramafica</name>
    <dbReference type="NCBI Taxonomy" id="1544867"/>
    <lineage>
        <taxon>Bacteria</taxon>
        <taxon>Pseudomonadati</taxon>
        <taxon>Pseudomonadota</taxon>
        <taxon>Betaproteobacteria</taxon>
        <taxon>Burkholderiales</taxon>
        <taxon>Burkholderiaceae</taxon>
        <taxon>Paraburkholderia</taxon>
    </lineage>
</organism>
<feature type="site" description="Important for activity" evidence="8">
    <location>
        <position position="55"/>
    </location>
</feature>
<evidence type="ECO:0000313" key="14">
    <source>
        <dbReference type="Proteomes" id="UP000494365"/>
    </source>
</evidence>
<evidence type="ECO:0000256" key="6">
    <source>
        <dbReference type="ARBA" id="ARBA00022840"/>
    </source>
</evidence>
<keyword evidence="10" id="KW-0472">Membrane</keyword>
<evidence type="ECO:0000256" key="7">
    <source>
        <dbReference type="ARBA" id="ARBA00023277"/>
    </source>
</evidence>
<evidence type="ECO:0000256" key="10">
    <source>
        <dbReference type="SAM" id="Phobius"/>
    </source>
</evidence>
<dbReference type="AlphaFoldDB" id="A0A6S7C3A7"/>
<evidence type="ECO:0000259" key="11">
    <source>
        <dbReference type="Pfam" id="PF00370"/>
    </source>
</evidence>